<dbReference type="GO" id="GO:0005507">
    <property type="term" value="F:copper ion binding"/>
    <property type="evidence" value="ECO:0007669"/>
    <property type="project" value="InterPro"/>
</dbReference>
<keyword evidence="2" id="KW-0560">Oxidoreductase</keyword>
<accession>A0A433J1Z1</accession>
<dbReference type="PROSITE" id="PS00079">
    <property type="entry name" value="MULTICOPPER_OXIDASE1"/>
    <property type="match status" value="1"/>
</dbReference>
<dbReference type="OrthoDB" id="9757546at2"/>
<evidence type="ECO:0000259" key="4">
    <source>
        <dbReference type="Pfam" id="PF07731"/>
    </source>
</evidence>
<dbReference type="PANTHER" id="PTHR11709:SF2">
    <property type="entry name" value="MULTICOPPER OXIDASE LPR1"/>
    <property type="match status" value="1"/>
</dbReference>
<name>A0A433J1Z1_9PROT</name>
<dbReference type="InterPro" id="IPR011706">
    <property type="entry name" value="Cu-oxidase_C"/>
</dbReference>
<dbReference type="Pfam" id="PF07732">
    <property type="entry name" value="Cu-oxidase_3"/>
    <property type="match status" value="1"/>
</dbReference>
<dbReference type="SUPFAM" id="SSF49503">
    <property type="entry name" value="Cupredoxins"/>
    <property type="match status" value="3"/>
</dbReference>
<feature type="domain" description="Plastocyanin-like" evidence="5">
    <location>
        <begin position="162"/>
        <end position="235"/>
    </location>
</feature>
<reference evidence="6 7" key="1">
    <citation type="submission" date="2018-12" db="EMBL/GenBank/DDBJ databases">
        <authorList>
            <person name="Yang Y."/>
        </authorList>
    </citation>
    <scope>NUCLEOTIDE SEQUENCE [LARGE SCALE GENOMIC DNA]</scope>
    <source>
        <strain evidence="6 7">GSF71</strain>
    </source>
</reference>
<dbReference type="Pfam" id="PF07731">
    <property type="entry name" value="Cu-oxidase_2"/>
    <property type="match status" value="1"/>
</dbReference>
<comment type="caution">
    <text evidence="6">The sequence shown here is derived from an EMBL/GenBank/DDBJ whole genome shotgun (WGS) entry which is preliminary data.</text>
</comment>
<evidence type="ECO:0000313" key="7">
    <source>
        <dbReference type="Proteomes" id="UP000280346"/>
    </source>
</evidence>
<dbReference type="InterPro" id="IPR033138">
    <property type="entry name" value="Cu_oxidase_CS"/>
</dbReference>
<feature type="signal peptide" evidence="3">
    <location>
        <begin position="1"/>
        <end position="36"/>
    </location>
</feature>
<organism evidence="6 7">
    <name type="scientific">Azospirillum doebereinerae</name>
    <dbReference type="NCBI Taxonomy" id="92933"/>
    <lineage>
        <taxon>Bacteria</taxon>
        <taxon>Pseudomonadati</taxon>
        <taxon>Pseudomonadota</taxon>
        <taxon>Alphaproteobacteria</taxon>
        <taxon>Rhodospirillales</taxon>
        <taxon>Azospirillaceae</taxon>
        <taxon>Azospirillum</taxon>
    </lineage>
</organism>
<feature type="domain" description="Plastocyanin-like" evidence="4">
    <location>
        <begin position="526"/>
        <end position="672"/>
    </location>
</feature>
<dbReference type="PANTHER" id="PTHR11709">
    <property type="entry name" value="MULTI-COPPER OXIDASE"/>
    <property type="match status" value="1"/>
</dbReference>
<evidence type="ECO:0000259" key="5">
    <source>
        <dbReference type="Pfam" id="PF07732"/>
    </source>
</evidence>
<dbReference type="InterPro" id="IPR008972">
    <property type="entry name" value="Cupredoxin"/>
</dbReference>
<evidence type="ECO:0000256" key="1">
    <source>
        <dbReference type="ARBA" id="ARBA00022723"/>
    </source>
</evidence>
<evidence type="ECO:0000256" key="2">
    <source>
        <dbReference type="ARBA" id="ARBA00023002"/>
    </source>
</evidence>
<dbReference type="InterPro" id="IPR045087">
    <property type="entry name" value="Cu-oxidase_fam"/>
</dbReference>
<dbReference type="InterPro" id="IPR011707">
    <property type="entry name" value="Cu-oxidase-like_N"/>
</dbReference>
<keyword evidence="3" id="KW-0732">Signal</keyword>
<dbReference type="GO" id="GO:0016491">
    <property type="term" value="F:oxidoreductase activity"/>
    <property type="evidence" value="ECO:0007669"/>
    <property type="project" value="UniProtKB-KW"/>
</dbReference>
<keyword evidence="1" id="KW-0479">Metal-binding</keyword>
<dbReference type="CDD" id="cd13853">
    <property type="entry name" value="CuRO_1_Tth-MCO_like"/>
    <property type="match status" value="1"/>
</dbReference>
<dbReference type="EMBL" id="RZIJ01000027">
    <property type="protein sequence ID" value="RUQ65096.1"/>
    <property type="molecule type" value="Genomic_DNA"/>
</dbReference>
<feature type="chain" id="PRO_5019448446" evidence="3">
    <location>
        <begin position="37"/>
        <end position="685"/>
    </location>
</feature>
<keyword evidence="7" id="KW-1185">Reference proteome</keyword>
<sequence>MPIPKRPADLRRSRAGLAALATLTLPALLAAAPAGAQDAALRRFANPPVALPEASLGVPPPSSLVEQKRGAVAAPDTRGTIVYDFDIRMVEGKIYNPWTKTDDTVKLRAYQGTMVDPAVPFLAPTITMKPDQTARITLNNRLEPEPGCERNILSVNVPHCFNTTNLHSHGLWVSPTGNSDNVMITIKPGVSFQYEYNVPNDHPAGTFWYHPHNHGSTALQVSSGMAGALIIKDERKPFVTGEGRKVPGDIDILLKDSKGEAFPDKAIVFEQVQYACRDAEGHIEPWDKSLGVTLSPWDCEKGQVGQITSYDQFGPNTQWQNSGRFTSINGRVQPLIDGVTAGRFERWRLIHAGVRETVNVQFQRLKPGAPDARTVAAADQPAWIAANCQGAPLPSWEIALDGLTRAQARQTARSILQPGYRVDLVTYFPDEGSYCVLDSSSTGSANVSATDKEARLLGVVQATKGTAPSSADPAALLRDQMTEAARRTLDGAVLEEVVAGLANNLRLENFVWHKTVEEKELTGAQELVFNITTDPSGNAVFQVNGESFQPNRIDRDLLLGSVDQWTLTSELASHPFHIHVNPFQIVEIRNNEGVDVSGNALPANAADEQYRGLKGTWKDTLWVQNAGSSTPNKGKYTVVVRTRYQRYIGEFVLHCHILDHEDQGMMQNVRISVPDGKGGIAHAHH</sequence>
<dbReference type="AlphaFoldDB" id="A0A433J1Z1"/>
<dbReference type="PROSITE" id="PS00080">
    <property type="entry name" value="MULTICOPPER_OXIDASE2"/>
    <property type="match status" value="1"/>
</dbReference>
<evidence type="ECO:0000313" key="6">
    <source>
        <dbReference type="EMBL" id="RUQ65096.1"/>
    </source>
</evidence>
<gene>
    <name evidence="6" type="ORF">EJ913_25455</name>
</gene>
<dbReference type="Proteomes" id="UP000280346">
    <property type="component" value="Unassembled WGS sequence"/>
</dbReference>
<dbReference type="RefSeq" id="WP_127003219.1">
    <property type="nucleotide sequence ID" value="NZ_JBNPXW010000005.1"/>
</dbReference>
<evidence type="ECO:0000256" key="3">
    <source>
        <dbReference type="SAM" id="SignalP"/>
    </source>
</evidence>
<dbReference type="CDD" id="cd13900">
    <property type="entry name" value="CuRO_3_Tth-MCO_like"/>
    <property type="match status" value="1"/>
</dbReference>
<proteinExistence type="predicted"/>
<dbReference type="Gene3D" id="2.60.40.420">
    <property type="entry name" value="Cupredoxins - blue copper proteins"/>
    <property type="match status" value="3"/>
</dbReference>
<protein>
    <submittedName>
        <fullName evidence="6">Multicopper oxidase family protein</fullName>
    </submittedName>
</protein>
<dbReference type="InterPro" id="IPR002355">
    <property type="entry name" value="Cu_oxidase_Cu_BS"/>
</dbReference>